<feature type="domain" description="BioF2-like acetyltransferase" evidence="1">
    <location>
        <begin position="159"/>
        <end position="284"/>
    </location>
</feature>
<organism evidence="2 3">
    <name type="scientific">Spirosoma arboris</name>
    <dbReference type="NCBI Taxonomy" id="2682092"/>
    <lineage>
        <taxon>Bacteria</taxon>
        <taxon>Pseudomonadati</taxon>
        <taxon>Bacteroidota</taxon>
        <taxon>Cytophagia</taxon>
        <taxon>Cytophagales</taxon>
        <taxon>Cytophagaceae</taxon>
        <taxon>Spirosoma</taxon>
    </lineage>
</organism>
<dbReference type="GO" id="GO:0016740">
    <property type="term" value="F:transferase activity"/>
    <property type="evidence" value="ECO:0007669"/>
    <property type="project" value="UniProtKB-KW"/>
</dbReference>
<reference evidence="2 3" key="1">
    <citation type="submission" date="2019-12" db="EMBL/GenBank/DDBJ databases">
        <title>Spirosoma sp. HMF4905 genome sequencing and assembly.</title>
        <authorList>
            <person name="Kang H."/>
            <person name="Cha I."/>
            <person name="Kim H."/>
            <person name="Joh K."/>
        </authorList>
    </citation>
    <scope>NUCLEOTIDE SEQUENCE [LARGE SCALE GENOMIC DNA]</scope>
    <source>
        <strain evidence="2 3">HMF4905</strain>
    </source>
</reference>
<dbReference type="Proteomes" id="UP000436006">
    <property type="component" value="Unassembled WGS sequence"/>
</dbReference>
<gene>
    <name evidence="2" type="ORF">GO755_13450</name>
</gene>
<dbReference type="EMBL" id="WPIN01000004">
    <property type="protein sequence ID" value="MVM31040.1"/>
    <property type="molecule type" value="Genomic_DNA"/>
</dbReference>
<keyword evidence="2" id="KW-0808">Transferase</keyword>
<dbReference type="SUPFAM" id="SSF55729">
    <property type="entry name" value="Acyl-CoA N-acyltransferases (Nat)"/>
    <property type="match status" value="1"/>
</dbReference>
<dbReference type="RefSeq" id="WP_157585528.1">
    <property type="nucleotide sequence ID" value="NZ_WPIN01000004.1"/>
</dbReference>
<dbReference type="InterPro" id="IPR016181">
    <property type="entry name" value="Acyl_CoA_acyltransferase"/>
</dbReference>
<evidence type="ECO:0000313" key="2">
    <source>
        <dbReference type="EMBL" id="MVM31040.1"/>
    </source>
</evidence>
<dbReference type="InterPro" id="IPR038740">
    <property type="entry name" value="BioF2-like_GNAT_dom"/>
</dbReference>
<name>A0A7K1SB85_9BACT</name>
<keyword evidence="3" id="KW-1185">Reference proteome</keyword>
<proteinExistence type="predicted"/>
<evidence type="ECO:0000259" key="1">
    <source>
        <dbReference type="Pfam" id="PF13480"/>
    </source>
</evidence>
<sequence>MTKTLKIVPRHQIDSIAWDACVAASPQRMLYGYSWYLDAVLPAPTWKWVGIISIDESGRYRAIMPVPLRRKVIAGITYEWVVHQPFFCQFLDVFSPDGSVDSSPFFQLTIEQFRYGSVFCTRSQSNKLSDIGPTEQLTTHILDLSADYKTIYQNYSHDRKLNLRRARHEFNAVANWTIVESGDPEPLLTLFRQHHAETIDGGVADWAYAIFRKLTNELSKRGLVTLRYAQHDGQLEAGALFVCEGNRIIYLFNAASEIGRKANARTLLIDQLIQEKAGQSFVFDFESPAKPSIQAFYQSFGATEEPFGMMRWNRLTFIERVLLKLKNRF</sequence>
<protein>
    <submittedName>
        <fullName evidence="2">GNAT family N-acetyltransferase</fullName>
    </submittedName>
</protein>
<accession>A0A7K1SB85</accession>
<dbReference type="AlphaFoldDB" id="A0A7K1SB85"/>
<comment type="caution">
    <text evidence="2">The sequence shown here is derived from an EMBL/GenBank/DDBJ whole genome shotgun (WGS) entry which is preliminary data.</text>
</comment>
<dbReference type="Pfam" id="PF13480">
    <property type="entry name" value="Acetyltransf_6"/>
    <property type="match status" value="1"/>
</dbReference>
<dbReference type="Gene3D" id="3.40.630.30">
    <property type="match status" value="1"/>
</dbReference>
<evidence type="ECO:0000313" key="3">
    <source>
        <dbReference type="Proteomes" id="UP000436006"/>
    </source>
</evidence>